<feature type="region of interest" description="Disordered" evidence="14">
    <location>
        <begin position="1"/>
        <end position="41"/>
    </location>
</feature>
<evidence type="ECO:0000256" key="1">
    <source>
        <dbReference type="ARBA" id="ARBA00002213"/>
    </source>
</evidence>
<evidence type="ECO:0000313" key="16">
    <source>
        <dbReference type="Proteomes" id="UP001372834"/>
    </source>
</evidence>
<feature type="compositionally biased region" description="Acidic residues" evidence="14">
    <location>
        <begin position="24"/>
        <end position="39"/>
    </location>
</feature>
<reference evidence="15 16" key="1">
    <citation type="submission" date="2023-10" db="EMBL/GenBank/DDBJ databases">
        <title>Genomes of two closely related lineages of the louse Polyplax serrata with different host specificities.</title>
        <authorList>
            <person name="Martinu J."/>
            <person name="Tarabai H."/>
            <person name="Stefka J."/>
            <person name="Hypsa V."/>
        </authorList>
    </citation>
    <scope>NUCLEOTIDE SEQUENCE [LARGE SCALE GENOMIC DNA]</scope>
    <source>
        <strain evidence="15">HR10_N</strain>
    </source>
</reference>
<dbReference type="PANTHER" id="PTHR14320">
    <property type="entry name" value="COILED-COIL DOMAIN-CONTAINING PROTEIN 181"/>
    <property type="match status" value="1"/>
</dbReference>
<keyword evidence="12" id="KW-0966">Cell projection</keyword>
<comment type="function">
    <text evidence="1">Microtubule-binding protein that localizes to the microtubular manchette of elongating spermatids.</text>
</comment>
<feature type="region of interest" description="Disordered" evidence="14">
    <location>
        <begin position="65"/>
        <end position="160"/>
    </location>
</feature>
<evidence type="ECO:0000256" key="14">
    <source>
        <dbReference type="SAM" id="MobiDB-lite"/>
    </source>
</evidence>
<keyword evidence="11" id="KW-0206">Cytoskeleton</keyword>
<evidence type="ECO:0000256" key="2">
    <source>
        <dbReference type="ARBA" id="ARBA00004230"/>
    </source>
</evidence>
<gene>
    <name evidence="15" type="ORF">RUM43_001525</name>
</gene>
<feature type="region of interest" description="Disordered" evidence="14">
    <location>
        <begin position="326"/>
        <end position="346"/>
    </location>
</feature>
<feature type="region of interest" description="Disordered" evidence="14">
    <location>
        <begin position="388"/>
        <end position="407"/>
    </location>
</feature>
<comment type="subcellular location">
    <subcellularLocation>
        <location evidence="2">Cell projection</location>
        <location evidence="2">Cilium</location>
        <location evidence="2">Flagellum</location>
    </subcellularLocation>
    <subcellularLocation>
        <location evidence="3">Cytoplasm</location>
        <location evidence="3">Cytoskeleton</location>
    </subcellularLocation>
</comment>
<dbReference type="InterPro" id="IPR026687">
    <property type="entry name" value="CCDC181"/>
</dbReference>
<dbReference type="EMBL" id="JAWJWE010000001">
    <property type="protein sequence ID" value="KAK6645249.1"/>
    <property type="molecule type" value="Genomic_DNA"/>
</dbReference>
<dbReference type="Proteomes" id="UP001372834">
    <property type="component" value="Unassembled WGS sequence"/>
</dbReference>
<evidence type="ECO:0000256" key="7">
    <source>
        <dbReference type="ARBA" id="ARBA00022701"/>
    </source>
</evidence>
<evidence type="ECO:0000256" key="12">
    <source>
        <dbReference type="ARBA" id="ARBA00023273"/>
    </source>
</evidence>
<dbReference type="PANTHER" id="PTHR14320:SF2">
    <property type="entry name" value="COILED-COIL DOMAIN-CONTAINING PROTEIN 181"/>
    <property type="match status" value="1"/>
</dbReference>
<keyword evidence="10" id="KW-0969">Cilium</keyword>
<proteinExistence type="inferred from homology"/>
<name>A0AAN8XQD1_POLSC</name>
<organism evidence="15 16">
    <name type="scientific">Polyplax serrata</name>
    <name type="common">Common mouse louse</name>
    <dbReference type="NCBI Taxonomy" id="468196"/>
    <lineage>
        <taxon>Eukaryota</taxon>
        <taxon>Metazoa</taxon>
        <taxon>Ecdysozoa</taxon>
        <taxon>Arthropoda</taxon>
        <taxon>Hexapoda</taxon>
        <taxon>Insecta</taxon>
        <taxon>Pterygota</taxon>
        <taxon>Neoptera</taxon>
        <taxon>Paraneoptera</taxon>
        <taxon>Psocodea</taxon>
        <taxon>Troctomorpha</taxon>
        <taxon>Phthiraptera</taxon>
        <taxon>Anoplura</taxon>
        <taxon>Polyplacidae</taxon>
        <taxon>Polyplax</taxon>
    </lineage>
</organism>
<protein>
    <recommendedName>
        <fullName evidence="5">Coiled-coil domain-containing protein 181</fullName>
    </recommendedName>
</protein>
<feature type="compositionally biased region" description="Acidic residues" evidence="14">
    <location>
        <begin position="109"/>
        <end position="127"/>
    </location>
</feature>
<accession>A0AAN8XQD1</accession>
<evidence type="ECO:0000256" key="8">
    <source>
        <dbReference type="ARBA" id="ARBA00022846"/>
    </source>
</evidence>
<feature type="region of interest" description="Disordered" evidence="14">
    <location>
        <begin position="243"/>
        <end position="292"/>
    </location>
</feature>
<evidence type="ECO:0000256" key="11">
    <source>
        <dbReference type="ARBA" id="ARBA00023212"/>
    </source>
</evidence>
<keyword evidence="7" id="KW-0493">Microtubule</keyword>
<evidence type="ECO:0000313" key="15">
    <source>
        <dbReference type="EMBL" id="KAK6645249.1"/>
    </source>
</evidence>
<evidence type="ECO:0000256" key="10">
    <source>
        <dbReference type="ARBA" id="ARBA00023069"/>
    </source>
</evidence>
<evidence type="ECO:0000256" key="5">
    <source>
        <dbReference type="ARBA" id="ARBA00022306"/>
    </source>
</evidence>
<comment type="subunit">
    <text evidence="13">Homodimer. Interacts with HOOK1. Interacts with HOOK2. Interacts with HOOK3.</text>
</comment>
<dbReference type="AlphaFoldDB" id="A0AAN8XQD1"/>
<evidence type="ECO:0000256" key="3">
    <source>
        <dbReference type="ARBA" id="ARBA00004245"/>
    </source>
</evidence>
<evidence type="ECO:0000256" key="6">
    <source>
        <dbReference type="ARBA" id="ARBA00022490"/>
    </source>
</evidence>
<evidence type="ECO:0000256" key="9">
    <source>
        <dbReference type="ARBA" id="ARBA00023054"/>
    </source>
</evidence>
<keyword evidence="9" id="KW-0175">Coiled coil</keyword>
<evidence type="ECO:0000256" key="4">
    <source>
        <dbReference type="ARBA" id="ARBA00005737"/>
    </source>
</evidence>
<keyword evidence="6" id="KW-0963">Cytoplasm</keyword>
<dbReference type="GO" id="GO:0005874">
    <property type="term" value="C:microtubule"/>
    <property type="evidence" value="ECO:0007669"/>
    <property type="project" value="UniProtKB-KW"/>
</dbReference>
<feature type="compositionally biased region" description="Low complexity" evidence="14">
    <location>
        <begin position="329"/>
        <end position="339"/>
    </location>
</feature>
<sequence length="509" mass="58129">MDEDEKSQNISKEEEEEKSQSILNEEEEEVDANDEDDYEGYFLEPVGETVDLAVKVAEANKKLFEEVDNDAEDELRPRKVQFSENLINFEPDEPYDYSDSTVENGCIPEVEESDGEPQEREREDDEIVSNNEESKETECEEPNTIDLSGDHESENNVEDIEEEIDEVLGIEEKGDQLFHINDIADSETEPGKLLLILLPRGENSSCESVIGEEEILEDECLKVADLNPVGDVEKSTKTKFVRPKSASSLKHRKTFENSKISPNLNYSSDSDKKSSSIKGKKKSEGGGRKSRVATADGIVKKAKKFNIDDSENVKWKFQTELLRCETRSKNSSKPGGKSSSDLRPNTAPIRRTCCVIKSYLPQYNGLRSEYGLSAEQLEERKQRSLQIKCERKQEKKKQKEEERKKRHQNEEIFQMWLLSKSKKDNSTRSIKGTDTLARSDIYIRNHASYASNPNVPYSVTCKRTKNLTCKVKKNLSINRGQKAIVLEKMLDKMSLHFVKSFNIYMGARQ</sequence>
<evidence type="ECO:0000256" key="13">
    <source>
        <dbReference type="ARBA" id="ARBA00047162"/>
    </source>
</evidence>
<comment type="similarity">
    <text evidence="4">Belongs to the CCDC181 family.</text>
</comment>
<comment type="caution">
    <text evidence="15">The sequence shown here is derived from an EMBL/GenBank/DDBJ whole genome shotgun (WGS) entry which is preliminary data.</text>
</comment>
<feature type="compositionally biased region" description="Basic and acidic residues" evidence="14">
    <location>
        <begin position="388"/>
        <end position="403"/>
    </location>
</feature>
<keyword evidence="8" id="KW-0282">Flagellum</keyword>
<feature type="compositionally biased region" description="Polar residues" evidence="14">
    <location>
        <begin position="257"/>
        <end position="266"/>
    </location>
</feature>
<dbReference type="GO" id="GO:0008017">
    <property type="term" value="F:microtubule binding"/>
    <property type="evidence" value="ECO:0007669"/>
    <property type="project" value="InterPro"/>
</dbReference>
<dbReference type="GO" id="GO:0031514">
    <property type="term" value="C:motile cilium"/>
    <property type="evidence" value="ECO:0007669"/>
    <property type="project" value="UniProtKB-SubCell"/>
</dbReference>